<gene>
    <name evidence="11" type="ORF">LPMP_070300</name>
</gene>
<comment type="similarity">
    <text evidence="3">Belongs to the peptidase M20A family. ArgE subfamily.</text>
</comment>
<accession>A0A088S2N4</accession>
<dbReference type="InterPro" id="IPR010169">
    <property type="entry name" value="AcOrn-deacetyl"/>
</dbReference>
<comment type="subcellular location">
    <subcellularLocation>
        <location evidence="2">Cytoplasm</location>
    </subcellularLocation>
</comment>
<dbReference type="Pfam" id="PF07687">
    <property type="entry name" value="M20_dimer"/>
    <property type="match status" value="1"/>
</dbReference>
<dbReference type="InterPro" id="IPR002933">
    <property type="entry name" value="Peptidase_M20"/>
</dbReference>
<protein>
    <submittedName>
        <fullName evidence="11">Acetylornithine deacetylase-like protein</fullName>
        <ecNumber evidence="11">3.5.1.16</ecNumber>
    </submittedName>
</protein>
<dbReference type="InterPro" id="IPR050072">
    <property type="entry name" value="Peptidase_M20A"/>
</dbReference>
<keyword evidence="5" id="KW-0055">Arginine biosynthesis</keyword>
<dbReference type="GO" id="GO:0008777">
    <property type="term" value="F:acetylornithine deacetylase activity"/>
    <property type="evidence" value="ECO:0007669"/>
    <property type="project" value="UniProtKB-EC"/>
</dbReference>
<evidence type="ECO:0000256" key="2">
    <source>
        <dbReference type="ARBA" id="ARBA00004496"/>
    </source>
</evidence>
<dbReference type="Proteomes" id="UP000063063">
    <property type="component" value="Chromosome 7"/>
</dbReference>
<evidence type="ECO:0000256" key="6">
    <source>
        <dbReference type="ARBA" id="ARBA00022605"/>
    </source>
</evidence>
<dbReference type="FunFam" id="3.30.70.360:FF:000003">
    <property type="entry name" value="Acetylornithine deacetylase"/>
    <property type="match status" value="1"/>
</dbReference>
<dbReference type="KEGG" id="lpan:LPMP_070300"/>
<keyword evidence="7" id="KW-0479">Metal-binding</keyword>
<evidence type="ECO:0000313" key="11">
    <source>
        <dbReference type="EMBL" id="AIN95716.1"/>
    </source>
</evidence>
<dbReference type="InterPro" id="IPR001261">
    <property type="entry name" value="ArgE/DapE_CS"/>
</dbReference>
<dbReference type="VEuPathDB" id="TriTrypDB:LPMP_070300"/>
<dbReference type="PANTHER" id="PTHR43808">
    <property type="entry name" value="ACETYLORNITHINE DEACETYLASE"/>
    <property type="match status" value="1"/>
</dbReference>
<dbReference type="SUPFAM" id="SSF53187">
    <property type="entry name" value="Zn-dependent exopeptidases"/>
    <property type="match status" value="1"/>
</dbReference>
<feature type="domain" description="Peptidase M20 dimerisation" evidence="10">
    <location>
        <begin position="177"/>
        <end position="288"/>
    </location>
</feature>
<dbReference type="GO" id="GO:0006526">
    <property type="term" value="P:L-arginine biosynthetic process"/>
    <property type="evidence" value="ECO:0007669"/>
    <property type="project" value="UniProtKB-KW"/>
</dbReference>
<keyword evidence="4" id="KW-0963">Cytoplasm</keyword>
<dbReference type="eggNOG" id="KOG2276">
    <property type="taxonomic scope" value="Eukaryota"/>
</dbReference>
<dbReference type="OrthoDB" id="3064516at2759"/>
<evidence type="ECO:0000256" key="7">
    <source>
        <dbReference type="ARBA" id="ARBA00022723"/>
    </source>
</evidence>
<dbReference type="EMBL" id="CP009376">
    <property type="protein sequence ID" value="AIN95716.1"/>
    <property type="molecule type" value="Genomic_DNA"/>
</dbReference>
<dbReference type="InterPro" id="IPR036264">
    <property type="entry name" value="Bact_exopeptidase_dim_dom"/>
</dbReference>
<dbReference type="AlphaFoldDB" id="A0A088S2N4"/>
<dbReference type="RefSeq" id="XP_010704038.1">
    <property type="nucleotide sequence ID" value="XM_010705736.1"/>
</dbReference>
<dbReference type="GeneID" id="22572365"/>
<dbReference type="Gene3D" id="3.30.70.360">
    <property type="match status" value="1"/>
</dbReference>
<comment type="cofactor">
    <cofactor evidence="1">
        <name>Zn(2+)</name>
        <dbReference type="ChEBI" id="CHEBI:29105"/>
    </cofactor>
</comment>
<dbReference type="PANTHER" id="PTHR43808:SF31">
    <property type="entry name" value="N-ACETYL-L-CITRULLINE DEACETYLASE"/>
    <property type="match status" value="1"/>
</dbReference>
<dbReference type="GO" id="GO:0046872">
    <property type="term" value="F:metal ion binding"/>
    <property type="evidence" value="ECO:0007669"/>
    <property type="project" value="UniProtKB-KW"/>
</dbReference>
<sequence length="397" mass="43055">MASLQHVRDVLAKLVSFETVSIRTNLPLIEYVQAYLAECGVKQVTVMRSADGIHANLIATLPSADGRVEGGLILSGHTDVVPVDGQKWDSDPFVLTERGGNLYGRGSCDMKAFIAVCLALVPGWVRAPLRKPLQIVLTYNEETTFDGVRQLMRERGQDLQKCEGCIIGEPTMMDLVIAHKGISFSYLTFKGRAAHSSLQTAGYNSIEPAMRVFQKLFEMRDRFASDGPFEEGFHIGHTTVCPALTTGGNAANTIPAECSIGFEFRNVPSHPASTINKEIWDFIRAETERVKLACPEGGMEVVRRVEVAPFGGQSDAPVVKALLAASPEPRAVTKVSFCTEAGEYQAAGINSVVCGPGNIEQAHKANEFVSLDQLDKGLLVIRRVVQLMCGGSETSQL</sequence>
<evidence type="ECO:0000256" key="4">
    <source>
        <dbReference type="ARBA" id="ARBA00022490"/>
    </source>
</evidence>
<keyword evidence="12" id="KW-1185">Reference proteome</keyword>
<evidence type="ECO:0000313" key="12">
    <source>
        <dbReference type="Proteomes" id="UP000063063"/>
    </source>
</evidence>
<evidence type="ECO:0000256" key="8">
    <source>
        <dbReference type="ARBA" id="ARBA00022801"/>
    </source>
</evidence>
<reference evidence="11 12" key="1">
    <citation type="journal article" date="2015" name="Sci. Rep.">
        <title>The genome of Leishmania panamensis: insights into genomics of the L. (Viannia) subgenus.</title>
        <authorList>
            <person name="Llanes A."/>
            <person name="Restrepo C.M."/>
            <person name="Vecchio G.D."/>
            <person name="Anguizola F.J."/>
            <person name="Lleonart R."/>
        </authorList>
    </citation>
    <scope>NUCLEOTIDE SEQUENCE [LARGE SCALE GENOMIC DNA]</scope>
    <source>
        <strain evidence="11 12">MHOM/PA/94/PSC-1</strain>
    </source>
</reference>
<organism evidence="11 12">
    <name type="scientific">Leishmania panamensis</name>
    <dbReference type="NCBI Taxonomy" id="5679"/>
    <lineage>
        <taxon>Eukaryota</taxon>
        <taxon>Discoba</taxon>
        <taxon>Euglenozoa</taxon>
        <taxon>Kinetoplastea</taxon>
        <taxon>Metakinetoplastina</taxon>
        <taxon>Trypanosomatida</taxon>
        <taxon>Trypanosomatidae</taxon>
        <taxon>Leishmaniinae</taxon>
        <taxon>Leishmania</taxon>
        <taxon>Leishmania guyanensis species complex</taxon>
    </lineage>
</organism>
<evidence type="ECO:0000256" key="3">
    <source>
        <dbReference type="ARBA" id="ARBA00005691"/>
    </source>
</evidence>
<proteinExistence type="inferred from homology"/>
<evidence type="ECO:0000256" key="9">
    <source>
        <dbReference type="ARBA" id="ARBA00022833"/>
    </source>
</evidence>
<dbReference type="InterPro" id="IPR011650">
    <property type="entry name" value="Peptidase_M20_dimer"/>
</dbReference>
<dbReference type="CDD" id="cd03894">
    <property type="entry name" value="M20_ArgE"/>
    <property type="match status" value="1"/>
</dbReference>
<keyword evidence="9" id="KW-0862">Zinc</keyword>
<evidence type="ECO:0000256" key="5">
    <source>
        <dbReference type="ARBA" id="ARBA00022571"/>
    </source>
</evidence>
<dbReference type="Gene3D" id="3.40.630.10">
    <property type="entry name" value="Zn peptidases"/>
    <property type="match status" value="1"/>
</dbReference>
<dbReference type="GO" id="GO:0005737">
    <property type="term" value="C:cytoplasm"/>
    <property type="evidence" value="ECO:0007669"/>
    <property type="project" value="UniProtKB-SubCell"/>
</dbReference>
<dbReference type="EC" id="3.5.1.16" evidence="11"/>
<dbReference type="SUPFAM" id="SSF55031">
    <property type="entry name" value="Bacterial exopeptidase dimerisation domain"/>
    <property type="match status" value="1"/>
</dbReference>
<evidence type="ECO:0000256" key="1">
    <source>
        <dbReference type="ARBA" id="ARBA00001947"/>
    </source>
</evidence>
<dbReference type="NCBIfam" id="TIGR01892">
    <property type="entry name" value="AcOrn-deacetyl"/>
    <property type="match status" value="1"/>
</dbReference>
<dbReference type="VEuPathDB" id="TriTrypDB:LPAL13_070008000"/>
<keyword evidence="8 11" id="KW-0378">Hydrolase</keyword>
<dbReference type="PROSITE" id="PS00759">
    <property type="entry name" value="ARGE_DAPE_CPG2_2"/>
    <property type="match status" value="1"/>
</dbReference>
<dbReference type="Pfam" id="PF01546">
    <property type="entry name" value="Peptidase_M20"/>
    <property type="match status" value="1"/>
</dbReference>
<keyword evidence="6" id="KW-0028">Amino-acid biosynthesis</keyword>
<evidence type="ECO:0000259" key="10">
    <source>
        <dbReference type="Pfam" id="PF07687"/>
    </source>
</evidence>
<name>A0A088S2N4_LEIPA</name>